<organism evidence="1">
    <name type="scientific">Triticum urartu</name>
    <name type="common">Red wild einkorn</name>
    <name type="synonym">Crithodium urartu</name>
    <dbReference type="NCBI Taxonomy" id="4572"/>
    <lineage>
        <taxon>Eukaryota</taxon>
        <taxon>Viridiplantae</taxon>
        <taxon>Streptophyta</taxon>
        <taxon>Embryophyta</taxon>
        <taxon>Tracheophyta</taxon>
        <taxon>Spermatophyta</taxon>
        <taxon>Magnoliopsida</taxon>
        <taxon>Liliopsida</taxon>
        <taxon>Poales</taxon>
        <taxon>Poaceae</taxon>
        <taxon>BOP clade</taxon>
        <taxon>Pooideae</taxon>
        <taxon>Triticodae</taxon>
        <taxon>Triticeae</taxon>
        <taxon>Triticinae</taxon>
        <taxon>Triticum</taxon>
    </lineage>
</organism>
<dbReference type="AlphaFoldDB" id="M8B5A9"/>
<dbReference type="OMA" id="ARVTMST"/>
<gene>
    <name evidence="1" type="ORF">TRIUR3_25498</name>
</gene>
<dbReference type="EMBL" id="KD001632">
    <property type="protein sequence ID" value="EMS68829.1"/>
    <property type="molecule type" value="Genomic_DNA"/>
</dbReference>
<protein>
    <recommendedName>
        <fullName evidence="2">BED-type domain-containing protein</fullName>
    </recommendedName>
</protein>
<sequence length="433" mass="49651">MAQPSGSESSGGGKDNDDLTPIPFTLHRDGNTSRRYLYLEMPSGMEDISKSSACPKVFLLVNDKDKSQKDCLKMMHNLIHENVLGVKFWEEVQDEPYIRVYVEPYTAFVSELLKKAQFAVNPATHSVPSRDFRKMVWAAINALDYIRESGNYHGNFSWRTTLYHEANGNIVVKLAYFERKSLSRARVTMSTTPEISQTVCSAAALAQAVEDYDPSKDPGRKPTRTMDPAWKYAFWPDLQDKLTIQCVLCGKNVSSGVLRMKKHLGGGYKVSPKLCCNVKLKIASLSEPLLRRYLNMFSVGTAKHDLEDHDFFWDEKRTKMFFAYEVPKIFKNEAVKNRFRALPTCPTLPWKTKWSPDPLSDPILIEMEKYRAKHGLGKYNENNFEDFLRFISGMYTHENLLRKEIQNLVVDAEVRVRFPRLSYDLNAIIRAAA</sequence>
<name>M8B5A9_TRIUA</name>
<reference evidence="1" key="1">
    <citation type="journal article" date="2013" name="Nature">
        <title>Draft genome of the wheat A-genome progenitor Triticum urartu.</title>
        <authorList>
            <person name="Ling H.Q."/>
            <person name="Zhao S."/>
            <person name="Liu D."/>
            <person name="Wang J."/>
            <person name="Sun H."/>
            <person name="Zhang C."/>
            <person name="Fan H."/>
            <person name="Li D."/>
            <person name="Dong L."/>
            <person name="Tao Y."/>
            <person name="Gao C."/>
            <person name="Wu H."/>
            <person name="Li Y."/>
            <person name="Cui Y."/>
            <person name="Guo X."/>
            <person name="Zheng S."/>
            <person name="Wang B."/>
            <person name="Yu K."/>
            <person name="Liang Q."/>
            <person name="Yang W."/>
            <person name="Lou X."/>
            <person name="Chen J."/>
            <person name="Feng M."/>
            <person name="Jian J."/>
            <person name="Zhang X."/>
            <person name="Luo G."/>
            <person name="Jiang Y."/>
            <person name="Liu J."/>
            <person name="Wang Z."/>
            <person name="Sha Y."/>
            <person name="Zhang B."/>
            <person name="Wu H."/>
            <person name="Tang D."/>
            <person name="Shen Q."/>
            <person name="Xue P."/>
            <person name="Zou S."/>
            <person name="Wang X."/>
            <person name="Liu X."/>
            <person name="Wang F."/>
            <person name="Yang Y."/>
            <person name="An X."/>
            <person name="Dong Z."/>
            <person name="Zhang K."/>
            <person name="Zhang X."/>
            <person name="Luo M.C."/>
            <person name="Dvorak J."/>
            <person name="Tong Y."/>
            <person name="Wang J."/>
            <person name="Yang H."/>
            <person name="Li Z."/>
            <person name="Wang D."/>
            <person name="Zhang A."/>
            <person name="Wang J."/>
        </authorList>
    </citation>
    <scope>NUCLEOTIDE SEQUENCE</scope>
</reference>
<accession>M8B5A9</accession>
<evidence type="ECO:0000313" key="1">
    <source>
        <dbReference type="EMBL" id="EMS68829.1"/>
    </source>
</evidence>
<proteinExistence type="predicted"/>
<evidence type="ECO:0008006" key="2">
    <source>
        <dbReference type="Google" id="ProtNLM"/>
    </source>
</evidence>